<dbReference type="Proteomes" id="UP001431209">
    <property type="component" value="Unassembled WGS sequence"/>
</dbReference>
<dbReference type="EMBL" id="JAOPGA020000687">
    <property type="protein sequence ID" value="KAL0480758.1"/>
    <property type="molecule type" value="Genomic_DNA"/>
</dbReference>
<dbReference type="GO" id="GO:0005524">
    <property type="term" value="F:ATP binding"/>
    <property type="evidence" value="ECO:0007669"/>
    <property type="project" value="UniProtKB-KW"/>
</dbReference>
<reference evidence="12 13" key="1">
    <citation type="submission" date="2024-03" db="EMBL/GenBank/DDBJ databases">
        <title>The Acrasis kona genome and developmental transcriptomes reveal deep origins of eukaryotic multicellular pathways.</title>
        <authorList>
            <person name="Sheikh S."/>
            <person name="Fu C.-J."/>
            <person name="Brown M.W."/>
            <person name="Baldauf S.L."/>
        </authorList>
    </citation>
    <scope>NUCLEOTIDE SEQUENCE [LARGE SCALE GENOMIC DNA]</scope>
    <source>
        <strain evidence="12 13">ATCC MYA-3509</strain>
    </source>
</reference>
<dbReference type="EC" id="2.7.8.5" evidence="10"/>
<keyword evidence="5" id="KW-0677">Repeat</keyword>
<keyword evidence="7 10" id="KW-0594">Phospholipid biosynthesis</keyword>
<name>A0AAW2YV76_9EUKA</name>
<comment type="pathway">
    <text evidence="1 10">Phospholipid metabolism; phosphatidylglycerol biosynthesis; phosphatidylglycerol from CDP-diacylglycerol: step 1/2.</text>
</comment>
<comment type="catalytic activity">
    <reaction evidence="9 10">
        <text>a CDP-1,2-diacyl-sn-glycerol + sn-glycerol 3-phosphate = a 1,2-diacyl-sn-glycero-3-phospho-(1'-sn-glycero-3'-phosphate) + CMP + H(+)</text>
        <dbReference type="Rhea" id="RHEA:12593"/>
        <dbReference type="ChEBI" id="CHEBI:15378"/>
        <dbReference type="ChEBI" id="CHEBI:57597"/>
        <dbReference type="ChEBI" id="CHEBI:58332"/>
        <dbReference type="ChEBI" id="CHEBI:60110"/>
        <dbReference type="ChEBI" id="CHEBI:60377"/>
        <dbReference type="EC" id="2.7.8.5"/>
    </reaction>
</comment>
<protein>
    <recommendedName>
        <fullName evidence="10">CDP-diacylglycerol--glycerol-3-phosphate 3-phosphatidyltransferase</fullName>
        <ecNumber evidence="10">2.7.8.5</ecNumber>
    </recommendedName>
</protein>
<evidence type="ECO:0000313" key="13">
    <source>
        <dbReference type="Proteomes" id="UP001431209"/>
    </source>
</evidence>
<keyword evidence="10" id="KW-0496">Mitochondrion</keyword>
<dbReference type="PROSITE" id="PS50035">
    <property type="entry name" value="PLD"/>
    <property type="match status" value="1"/>
</dbReference>
<gene>
    <name evidence="12" type="ORF">AKO1_006969</name>
</gene>
<evidence type="ECO:0000256" key="10">
    <source>
        <dbReference type="RuleBase" id="RU365024"/>
    </source>
</evidence>
<keyword evidence="10" id="KW-0067">ATP-binding</keyword>
<dbReference type="PANTHER" id="PTHR12586">
    <property type="entry name" value="CDP-DIACYLGLYCEROL--SERINE O-PHOSPHATIDYLTRANSFERASE"/>
    <property type="match status" value="1"/>
</dbReference>
<dbReference type="InterPro" id="IPR016270">
    <property type="entry name" value="PGS1"/>
</dbReference>
<keyword evidence="8 10" id="KW-1208">Phospholipid metabolism</keyword>
<dbReference type="SUPFAM" id="SSF56024">
    <property type="entry name" value="Phospholipase D/nuclease"/>
    <property type="match status" value="2"/>
</dbReference>
<dbReference type="GO" id="GO:0005739">
    <property type="term" value="C:mitochondrion"/>
    <property type="evidence" value="ECO:0007669"/>
    <property type="project" value="UniProtKB-SubCell"/>
</dbReference>
<comment type="function">
    <text evidence="10">Functions in the biosynthesis of the anionic phospholipids phosphatidylglycerol and cardiolipin.</text>
</comment>
<evidence type="ECO:0000256" key="6">
    <source>
        <dbReference type="ARBA" id="ARBA00023098"/>
    </source>
</evidence>
<organism evidence="12 13">
    <name type="scientific">Acrasis kona</name>
    <dbReference type="NCBI Taxonomy" id="1008807"/>
    <lineage>
        <taxon>Eukaryota</taxon>
        <taxon>Discoba</taxon>
        <taxon>Heterolobosea</taxon>
        <taxon>Tetramitia</taxon>
        <taxon>Eutetramitia</taxon>
        <taxon>Acrasidae</taxon>
        <taxon>Acrasis</taxon>
    </lineage>
</organism>
<evidence type="ECO:0000256" key="8">
    <source>
        <dbReference type="ARBA" id="ARBA00023264"/>
    </source>
</evidence>
<evidence type="ECO:0000256" key="3">
    <source>
        <dbReference type="ARBA" id="ARBA00022516"/>
    </source>
</evidence>
<accession>A0AAW2YV76</accession>
<feature type="domain" description="PLD phosphodiesterase" evidence="11">
    <location>
        <begin position="154"/>
        <end position="180"/>
    </location>
</feature>
<comment type="caution">
    <text evidence="12">The sequence shown here is derived from an EMBL/GenBank/DDBJ whole genome shotgun (WGS) entry which is preliminary data.</text>
</comment>
<evidence type="ECO:0000259" key="11">
    <source>
        <dbReference type="PROSITE" id="PS50035"/>
    </source>
</evidence>
<proteinExistence type="inferred from homology"/>
<keyword evidence="6 10" id="KW-0443">Lipid metabolism</keyword>
<sequence>MGGAFKKPQPVYNLKGTVPGALHKKLVDIAPSFPVKADSIRFLIEPKDFLEHILEGIKNAKKTIILSTLYLGTGPAEQQIINAITSALEENPELRVTFLFDYLRGTRGGKEKSSLGMVLPLVIKHGDRVDASFYHTPKLKGILKRLLPEAANEVVGVHHMKIYIFDDDLTLTGANLSDWYFVDRQDRYVCIKAEQKLRDYFVNVVKVVNSFSYLLNKNGDLILPGKVGVPDGQIGSSDQYTPYDPVTEDKSFIRYAFDRVLPLMSNNASESSFKDSDTWIYPMIQMGPAHVRHEEYVIDTILSVCRYKLAKIHMSSPYFNITDKLSGKIFNDTSADVHVLTASPSANGFFNAKNYFKHIPFGYNLLELDFYREILRRKQQHRVKVFEYSRRGWTFHSKGMWIKDFNGKTRATVIGSSNFSQRSADRDTEAQILISSNDRDLSQRMERDRRNNFDFAHQVDKYDLESIKRAPKVLVRLFVRRFRNYL</sequence>
<evidence type="ECO:0000256" key="9">
    <source>
        <dbReference type="ARBA" id="ARBA00048586"/>
    </source>
</evidence>
<dbReference type="Gene3D" id="3.30.870.10">
    <property type="entry name" value="Endonuclease Chain A"/>
    <property type="match status" value="2"/>
</dbReference>
<dbReference type="Pfam" id="PF13091">
    <property type="entry name" value="PLDc_2"/>
    <property type="match status" value="2"/>
</dbReference>
<evidence type="ECO:0000256" key="2">
    <source>
        <dbReference type="ARBA" id="ARBA00010682"/>
    </source>
</evidence>
<evidence type="ECO:0000313" key="12">
    <source>
        <dbReference type="EMBL" id="KAL0480758.1"/>
    </source>
</evidence>
<dbReference type="PIRSF" id="PIRSF000850">
    <property type="entry name" value="Phospholipase_D_PSS"/>
    <property type="match status" value="1"/>
</dbReference>
<keyword evidence="10" id="KW-0547">Nucleotide-binding</keyword>
<dbReference type="AlphaFoldDB" id="A0AAW2YV76"/>
<dbReference type="GO" id="GO:0008444">
    <property type="term" value="F:CDP-diacylglycerol-glycerol-3-phosphate 3-phosphatidyltransferase activity"/>
    <property type="evidence" value="ECO:0007669"/>
    <property type="project" value="UniProtKB-EC"/>
</dbReference>
<evidence type="ECO:0000256" key="1">
    <source>
        <dbReference type="ARBA" id="ARBA00005042"/>
    </source>
</evidence>
<dbReference type="InterPro" id="IPR001736">
    <property type="entry name" value="PLipase_D/transphosphatidylase"/>
</dbReference>
<dbReference type="PANTHER" id="PTHR12586:SF1">
    <property type="entry name" value="CDP-DIACYLGLYCEROL--GLYCEROL-3-PHOSPHATE 3-PHOSPHATIDYLTRANSFERASE, MITOCHONDRIAL"/>
    <property type="match status" value="1"/>
</dbReference>
<comment type="similarity">
    <text evidence="2 10">Belongs to the CDP-alcohol phosphatidyltransferase class-II family.</text>
</comment>
<dbReference type="SMART" id="SM00155">
    <property type="entry name" value="PLDc"/>
    <property type="match status" value="2"/>
</dbReference>
<dbReference type="InterPro" id="IPR025202">
    <property type="entry name" value="PLD-like_dom"/>
</dbReference>
<keyword evidence="4 10" id="KW-0808">Transferase</keyword>
<keyword evidence="3 10" id="KW-0444">Lipid biosynthesis</keyword>
<comment type="subcellular location">
    <subcellularLocation>
        <location evidence="10">Mitochondrion</location>
    </subcellularLocation>
</comment>
<evidence type="ECO:0000256" key="4">
    <source>
        <dbReference type="ARBA" id="ARBA00022679"/>
    </source>
</evidence>
<keyword evidence="13" id="KW-1185">Reference proteome</keyword>
<dbReference type="CDD" id="cd09137">
    <property type="entry name" value="PLDc_PGS1_euk_2"/>
    <property type="match status" value="1"/>
</dbReference>
<evidence type="ECO:0000256" key="7">
    <source>
        <dbReference type="ARBA" id="ARBA00023209"/>
    </source>
</evidence>
<dbReference type="CDD" id="cd09135">
    <property type="entry name" value="PLDc_PGS1_euk_1"/>
    <property type="match status" value="1"/>
</dbReference>
<dbReference type="GO" id="GO:0032049">
    <property type="term" value="P:cardiolipin biosynthetic process"/>
    <property type="evidence" value="ECO:0007669"/>
    <property type="project" value="InterPro"/>
</dbReference>
<evidence type="ECO:0000256" key="5">
    <source>
        <dbReference type="ARBA" id="ARBA00022737"/>
    </source>
</evidence>